<dbReference type="Gene3D" id="3.40.50.880">
    <property type="match status" value="1"/>
</dbReference>
<evidence type="ECO:0000313" key="3">
    <source>
        <dbReference type="EMBL" id="KGM35939.1"/>
    </source>
</evidence>
<evidence type="ECO:0000256" key="1">
    <source>
        <dbReference type="ARBA" id="ARBA00008542"/>
    </source>
</evidence>
<gene>
    <name evidence="3" type="ORF">P409_01500</name>
</gene>
<dbReference type="EMBL" id="JANX01000005">
    <property type="protein sequence ID" value="KGM35939.1"/>
    <property type="molecule type" value="Genomic_DNA"/>
</dbReference>
<reference evidence="3 4" key="1">
    <citation type="submission" date="2014-01" db="EMBL/GenBank/DDBJ databases">
        <title>Genome sequence determination for a cystic fibrosis isolate, Inquilinus limosus.</title>
        <authorList>
            <person name="Pino M."/>
            <person name="Di Conza J."/>
            <person name="Gutkind G."/>
        </authorList>
    </citation>
    <scope>NUCLEOTIDE SEQUENCE [LARGE SCALE GENOMIC DNA]</scope>
    <source>
        <strain evidence="3 4">MP06</strain>
    </source>
</reference>
<dbReference type="SUPFAM" id="SSF52317">
    <property type="entry name" value="Class I glutamine amidotransferase-like"/>
    <property type="match status" value="1"/>
</dbReference>
<name>A0A0A0DCU7_9PROT</name>
<evidence type="ECO:0000313" key="4">
    <source>
        <dbReference type="Proteomes" id="UP000029995"/>
    </source>
</evidence>
<comment type="similarity">
    <text evidence="1">Belongs to the peptidase C56 family.</text>
</comment>
<dbReference type="InterPro" id="IPR002818">
    <property type="entry name" value="DJ-1/PfpI"/>
</dbReference>
<comment type="caution">
    <text evidence="3">The sequence shown here is derived from an EMBL/GenBank/DDBJ whole genome shotgun (WGS) entry which is preliminary data.</text>
</comment>
<dbReference type="OrthoDB" id="9792284at2"/>
<accession>A0A0A0DCU7</accession>
<dbReference type="AlphaFoldDB" id="A0A0A0DCU7"/>
<dbReference type="PANTHER" id="PTHR42733">
    <property type="entry name" value="DJ-1 PROTEIN"/>
    <property type="match status" value="1"/>
</dbReference>
<protein>
    <submittedName>
        <fullName evidence="3">Peptidase C56</fullName>
    </submittedName>
</protein>
<dbReference type="Pfam" id="PF01965">
    <property type="entry name" value="DJ-1_PfpI"/>
    <property type="match status" value="1"/>
</dbReference>
<dbReference type="PANTHER" id="PTHR42733:SF12">
    <property type="entry name" value="PROTEINASE"/>
    <property type="match status" value="1"/>
</dbReference>
<sequence length="190" mass="19833">MQNDKPLAGKTIAILVSNGFEEVQMTEPQRALLAAGATLKIVSTEQGLVNGWHEKAWGHYFAVDVPLSNALAADFDAVLIPGGERGVAKLAANPHTKRILRGFADAGKPIAALGGAPQLLALSERIQGRTVVANDAVRETLEAAGAKLVDETVVVDGNLITARDDLDMDAFKGSIVEHFTTIAASLAAAA</sequence>
<dbReference type="Proteomes" id="UP000029995">
    <property type="component" value="Unassembled WGS sequence"/>
</dbReference>
<organism evidence="3 4">
    <name type="scientific">Inquilinus limosus MP06</name>
    <dbReference type="NCBI Taxonomy" id="1398085"/>
    <lineage>
        <taxon>Bacteria</taxon>
        <taxon>Pseudomonadati</taxon>
        <taxon>Pseudomonadota</taxon>
        <taxon>Alphaproteobacteria</taxon>
        <taxon>Rhodospirillales</taxon>
        <taxon>Rhodospirillaceae</taxon>
        <taxon>Inquilinus</taxon>
    </lineage>
</organism>
<feature type="domain" description="DJ-1/PfpI" evidence="2">
    <location>
        <begin position="10"/>
        <end position="177"/>
    </location>
</feature>
<dbReference type="InterPro" id="IPR006286">
    <property type="entry name" value="C56_PfpI-like"/>
</dbReference>
<evidence type="ECO:0000259" key="2">
    <source>
        <dbReference type="Pfam" id="PF01965"/>
    </source>
</evidence>
<dbReference type="InterPro" id="IPR029062">
    <property type="entry name" value="Class_I_gatase-like"/>
</dbReference>
<dbReference type="PROSITE" id="PS51276">
    <property type="entry name" value="PEPTIDASE_C56_PFPI"/>
    <property type="match status" value="1"/>
</dbReference>
<proteinExistence type="inferred from homology"/>
<dbReference type="RefSeq" id="WP_034831083.1">
    <property type="nucleotide sequence ID" value="NZ_JANX01000005.1"/>
</dbReference>